<dbReference type="NCBIfam" id="TIGR01346">
    <property type="entry name" value="isocit_lyase"/>
    <property type="match status" value="1"/>
</dbReference>
<keyword evidence="9" id="KW-0460">Magnesium</keyword>
<keyword evidence="3" id="KW-0329">Glyoxylate bypass</keyword>
<dbReference type="PROSITE" id="PS00161">
    <property type="entry name" value="ISOCITRATE_LYASE"/>
    <property type="match status" value="1"/>
</dbReference>
<evidence type="ECO:0000256" key="1">
    <source>
        <dbReference type="ARBA" id="ARBA00004793"/>
    </source>
</evidence>
<dbReference type="SUPFAM" id="SSF51621">
    <property type="entry name" value="Phosphoenolpyruvate/pyruvate domain"/>
    <property type="match status" value="1"/>
</dbReference>
<evidence type="ECO:0000313" key="11">
    <source>
        <dbReference type="EMBL" id="SPQ94165.1"/>
    </source>
</evidence>
<feature type="binding site" evidence="8">
    <location>
        <begin position="236"/>
        <end position="237"/>
    </location>
    <ligand>
        <name>substrate</name>
    </ligand>
</feature>
<proteinExistence type="inferred from homology"/>
<dbReference type="OrthoDB" id="4078635at2759"/>
<evidence type="ECO:0000256" key="7">
    <source>
        <dbReference type="PIRSR" id="PIRSR001362-1"/>
    </source>
</evidence>
<feature type="binding site" evidence="8">
    <location>
        <begin position="449"/>
        <end position="453"/>
    </location>
    <ligand>
        <name>substrate</name>
    </ligand>
</feature>
<dbReference type="InterPro" id="IPR040442">
    <property type="entry name" value="Pyrv_kinase-like_dom_sf"/>
</dbReference>
<comment type="pathway">
    <text evidence="1">Carbohydrate metabolism; glyoxylate cycle; (S)-malate from isocitrate: step 1/2.</text>
</comment>
<evidence type="ECO:0000313" key="12">
    <source>
        <dbReference type="Proteomes" id="UP000039324"/>
    </source>
</evidence>
<feature type="active site" description="Proton acceptor" evidence="7">
    <location>
        <position position="235"/>
    </location>
</feature>
<dbReference type="InterPro" id="IPR039556">
    <property type="entry name" value="ICL/PEPM"/>
</dbReference>
<dbReference type="AlphaFoldDB" id="A0A0G4IIC4"/>
<dbReference type="Gene3D" id="1.10.10.850">
    <property type="match status" value="1"/>
</dbReference>
<feature type="binding site" evidence="8">
    <location>
        <position position="484"/>
    </location>
    <ligand>
        <name>substrate</name>
    </ligand>
</feature>
<sequence>MDRVGHILGHIAANGTAAAADSKPKGDIAQHKLSAEEYAFQTGAAELVKWWSSPRWKHTVRPYNPEDVIRLRSPVTPTYAANVQAKKAWALFQSLAASGGYSHTFGALDPVQVVQMSKYLTTIYVSGWQCSSTASTTNEPGPDIADYPYTTVANKVDQLFRAQDFHSRRQAEERSWMTREERAKTPAVDFLRPIIADGDTGHGGLTAVMKLTKLFIEAGAAGIHLEDQKPGTKKCGHMAGKVLVSVQEHIDRLVAARLQADILGVETLIVARTDAEAATLLDNNVDPRDHPFILGSTNPKLKGLNILLKEAADQNLSPQAQVDIMMSWDKKANMKTYGEAVKEALVKANKGKEAIAEWDAKYPNLSHADAQVLAKKLGVDPFWCSEAPRTREGYWRVRGGLAYCIARGRAFAPYADLIWMETAKPGVKLARDFARGVRKAHPHQLFAYNLSPSFNWDAAGLNEQQIASFQDEIAREGYVWHFITLAGFHCDALSIDLFARDYAQRKMLAYVQGIQRKERTHKVETLTHQKWSGAEYVDTISKTITGGLSSTTALQHGNTEAQFQIGPGQSVKISKPTEEEFDAVLD</sequence>
<dbReference type="GO" id="GO:0006097">
    <property type="term" value="P:glyoxylate cycle"/>
    <property type="evidence" value="ECO:0007669"/>
    <property type="project" value="UniProtKB-KW"/>
</dbReference>
<accession>A0A0G4IIC4</accession>
<name>A0A0G4IIC4_PLABS</name>
<geneLocation type="mitochondrion" evidence="11"/>
<evidence type="ECO:0000313" key="10">
    <source>
        <dbReference type="EMBL" id="CEO94832.1"/>
    </source>
</evidence>
<keyword evidence="5 6" id="KW-0456">Lyase</keyword>
<evidence type="ECO:0000256" key="8">
    <source>
        <dbReference type="PIRSR" id="PIRSR001362-2"/>
    </source>
</evidence>
<gene>
    <name evidence="10" type="ORF">PBRA_003645</name>
    <name evidence="11" type="ORF">PLBR_LOCUS1380</name>
</gene>
<dbReference type="CDD" id="cd00377">
    <property type="entry name" value="ICL_PEPM"/>
    <property type="match status" value="1"/>
</dbReference>
<dbReference type="STRING" id="37360.A0A0G4IIC4"/>
<keyword evidence="9" id="KW-0479">Metal-binding</keyword>
<comment type="similarity">
    <text evidence="6">Belongs to the isocitrate lyase/PEP mutase superfamily. Isocitrate lyase family.</text>
</comment>
<organism evidence="10 12">
    <name type="scientific">Plasmodiophora brassicae</name>
    <name type="common">Clubroot disease agent</name>
    <dbReference type="NCBI Taxonomy" id="37360"/>
    <lineage>
        <taxon>Eukaryota</taxon>
        <taxon>Sar</taxon>
        <taxon>Rhizaria</taxon>
        <taxon>Endomyxa</taxon>
        <taxon>Phytomyxea</taxon>
        <taxon>Plasmodiophorida</taxon>
        <taxon>Plasmodiophoridae</taxon>
        <taxon>Plasmodiophora</taxon>
    </lineage>
</organism>
<reference evidence="10 12" key="1">
    <citation type="submission" date="2015-02" db="EMBL/GenBank/DDBJ databases">
        <authorList>
            <person name="Chooi Y.-H."/>
        </authorList>
    </citation>
    <scope>NUCLEOTIDE SEQUENCE [LARGE SCALE GENOMIC DNA]</scope>
    <source>
        <strain evidence="10">E3</strain>
    </source>
</reference>
<dbReference type="GO" id="GO:0006099">
    <property type="term" value="P:tricarboxylic acid cycle"/>
    <property type="evidence" value="ECO:0007669"/>
    <property type="project" value="UniProtKB-KW"/>
</dbReference>
<evidence type="ECO:0000313" key="13">
    <source>
        <dbReference type="Proteomes" id="UP000290189"/>
    </source>
</evidence>
<feature type="binding site" evidence="8">
    <location>
        <position position="272"/>
    </location>
    <ligand>
        <name>substrate</name>
    </ligand>
</feature>
<keyword evidence="11" id="KW-0496">Mitochondrion</keyword>
<dbReference type="PANTHER" id="PTHR21631:SF3">
    <property type="entry name" value="BIFUNCTIONAL GLYOXYLATE CYCLE PROTEIN"/>
    <property type="match status" value="1"/>
</dbReference>
<evidence type="ECO:0000256" key="5">
    <source>
        <dbReference type="ARBA" id="ARBA00023239"/>
    </source>
</evidence>
<dbReference type="InterPro" id="IPR018523">
    <property type="entry name" value="Isocitrate_lyase_ph_CS"/>
</dbReference>
<dbReference type="Proteomes" id="UP000290189">
    <property type="component" value="Unassembled WGS sequence"/>
</dbReference>
<dbReference type="GO" id="GO:0004451">
    <property type="term" value="F:isocitrate lyase activity"/>
    <property type="evidence" value="ECO:0007669"/>
    <property type="project" value="InterPro"/>
</dbReference>
<dbReference type="PIRSF" id="PIRSF001362">
    <property type="entry name" value="Isocit_lyase"/>
    <property type="match status" value="1"/>
</dbReference>
<dbReference type="Gene3D" id="3.20.20.60">
    <property type="entry name" value="Phosphoenolpyruvate-binding domains"/>
    <property type="match status" value="1"/>
</dbReference>
<evidence type="ECO:0000256" key="4">
    <source>
        <dbReference type="ARBA" id="ARBA00022532"/>
    </source>
</evidence>
<evidence type="ECO:0000256" key="2">
    <source>
        <dbReference type="ARBA" id="ARBA00012909"/>
    </source>
</evidence>
<keyword evidence="4" id="KW-0816">Tricarboxylic acid cycle</keyword>
<dbReference type="GO" id="GO:0046872">
    <property type="term" value="F:metal ion binding"/>
    <property type="evidence" value="ECO:0007669"/>
    <property type="project" value="UniProtKB-KW"/>
</dbReference>
<reference evidence="11 13" key="2">
    <citation type="submission" date="2018-03" db="EMBL/GenBank/DDBJ databases">
        <authorList>
            <person name="Fogelqvist J."/>
        </authorList>
    </citation>
    <scope>NUCLEOTIDE SEQUENCE [LARGE SCALE GENOMIC DNA]</scope>
</reference>
<evidence type="ECO:0000256" key="9">
    <source>
        <dbReference type="PIRSR" id="PIRSR001362-3"/>
    </source>
</evidence>
<evidence type="ECO:0000256" key="6">
    <source>
        <dbReference type="PIRNR" id="PIRNR001362"/>
    </source>
</evidence>
<dbReference type="PANTHER" id="PTHR21631">
    <property type="entry name" value="ISOCITRATE LYASE/MALATE SYNTHASE"/>
    <property type="match status" value="1"/>
</dbReference>
<protein>
    <recommendedName>
        <fullName evidence="2 6">Isocitrate lyase</fullName>
    </recommendedName>
</protein>
<dbReference type="InterPro" id="IPR015813">
    <property type="entry name" value="Pyrv/PenolPyrv_kinase-like_dom"/>
</dbReference>
<dbReference type="Proteomes" id="UP000039324">
    <property type="component" value="Unassembled WGS sequence"/>
</dbReference>
<comment type="cofactor">
    <cofactor evidence="9">
        <name>Mg(2+)</name>
        <dbReference type="ChEBI" id="CHEBI:18420"/>
    </cofactor>
    <text evidence="9">Can also use Mn(2+) ion.</text>
</comment>
<dbReference type="OMA" id="YVSGWQV"/>
<dbReference type="InterPro" id="IPR006254">
    <property type="entry name" value="Isocitrate_lyase"/>
</dbReference>
<feature type="binding site" evidence="9">
    <location>
        <position position="197"/>
    </location>
    <ligand>
        <name>Mg(2+)</name>
        <dbReference type="ChEBI" id="CHEBI:18420"/>
    </ligand>
</feature>
<dbReference type="EMBL" id="OVEO01000002">
    <property type="protein sequence ID" value="SPQ94165.1"/>
    <property type="molecule type" value="Genomic_DNA"/>
</dbReference>
<dbReference type="Pfam" id="PF00463">
    <property type="entry name" value="ICL"/>
    <property type="match status" value="1"/>
</dbReference>
<dbReference type="EMBL" id="CDSF01000002">
    <property type="protein sequence ID" value="CEO94832.1"/>
    <property type="molecule type" value="Genomic_DNA"/>
</dbReference>
<feature type="binding site" evidence="8">
    <location>
        <begin position="126"/>
        <end position="128"/>
    </location>
    <ligand>
        <name>substrate</name>
    </ligand>
</feature>
<evidence type="ECO:0000256" key="3">
    <source>
        <dbReference type="ARBA" id="ARBA00022435"/>
    </source>
</evidence>
<keyword evidence="12" id="KW-1185">Reference proteome</keyword>